<feature type="disulfide bond" evidence="2">
    <location>
        <begin position="46"/>
        <end position="60"/>
    </location>
</feature>
<feature type="compositionally biased region" description="Low complexity" evidence="3">
    <location>
        <begin position="93"/>
        <end position="105"/>
    </location>
</feature>
<organism evidence="6 7">
    <name type="scientific">Basidiobolus meristosporus CBS 931.73</name>
    <dbReference type="NCBI Taxonomy" id="1314790"/>
    <lineage>
        <taxon>Eukaryota</taxon>
        <taxon>Fungi</taxon>
        <taxon>Fungi incertae sedis</taxon>
        <taxon>Zoopagomycota</taxon>
        <taxon>Entomophthoromycotina</taxon>
        <taxon>Basidiobolomycetes</taxon>
        <taxon>Basidiobolales</taxon>
        <taxon>Basidiobolaceae</taxon>
        <taxon>Basidiobolus</taxon>
    </lineage>
</organism>
<dbReference type="GO" id="GO:0008061">
    <property type="term" value="F:chitin binding"/>
    <property type="evidence" value="ECO:0007669"/>
    <property type="project" value="UniProtKB-UniRule"/>
</dbReference>
<dbReference type="EMBL" id="MCFE01000201">
    <property type="protein sequence ID" value="ORX94585.1"/>
    <property type="molecule type" value="Genomic_DNA"/>
</dbReference>
<evidence type="ECO:0000313" key="7">
    <source>
        <dbReference type="Proteomes" id="UP000193498"/>
    </source>
</evidence>
<feature type="compositionally biased region" description="Polar residues" evidence="3">
    <location>
        <begin position="77"/>
        <end position="92"/>
    </location>
</feature>
<feature type="compositionally biased region" description="Low complexity" evidence="3">
    <location>
        <begin position="120"/>
        <end position="144"/>
    </location>
</feature>
<evidence type="ECO:0000313" key="6">
    <source>
        <dbReference type="EMBL" id="ORX94585.1"/>
    </source>
</evidence>
<dbReference type="SUPFAM" id="SSF57016">
    <property type="entry name" value="Plant lectins/antimicrobial peptides"/>
    <property type="match status" value="1"/>
</dbReference>
<accession>A0A1Y1Y9L4</accession>
<keyword evidence="2" id="KW-1015">Disulfide bond</keyword>
<evidence type="ECO:0000256" key="4">
    <source>
        <dbReference type="SAM" id="SignalP"/>
    </source>
</evidence>
<dbReference type="CDD" id="cd00035">
    <property type="entry name" value="ChtBD1"/>
    <property type="match status" value="1"/>
</dbReference>
<feature type="signal peptide" evidence="4">
    <location>
        <begin position="1"/>
        <end position="23"/>
    </location>
</feature>
<evidence type="ECO:0000256" key="2">
    <source>
        <dbReference type="PROSITE-ProRule" id="PRU00261"/>
    </source>
</evidence>
<feature type="compositionally biased region" description="Polar residues" evidence="3">
    <location>
        <begin position="145"/>
        <end position="155"/>
    </location>
</feature>
<feature type="compositionally biased region" description="Low complexity" evidence="3">
    <location>
        <begin position="156"/>
        <end position="179"/>
    </location>
</feature>
<dbReference type="PROSITE" id="PS50941">
    <property type="entry name" value="CHIT_BIND_I_2"/>
    <property type="match status" value="1"/>
</dbReference>
<dbReference type="Pfam" id="PF00187">
    <property type="entry name" value="Chitin_bind_1"/>
    <property type="match status" value="1"/>
</dbReference>
<dbReference type="InParanoid" id="A0A1Y1Y9L4"/>
<evidence type="ECO:0000256" key="3">
    <source>
        <dbReference type="SAM" id="MobiDB-lite"/>
    </source>
</evidence>
<dbReference type="InterPro" id="IPR001002">
    <property type="entry name" value="Chitin-bd_1"/>
</dbReference>
<keyword evidence="7" id="KW-1185">Reference proteome</keyword>
<dbReference type="SMART" id="SM00270">
    <property type="entry name" value="ChtBD1"/>
    <property type="match status" value="1"/>
</dbReference>
<dbReference type="Proteomes" id="UP000193498">
    <property type="component" value="Unassembled WGS sequence"/>
</dbReference>
<proteinExistence type="predicted"/>
<comment type="caution">
    <text evidence="2">Lacks conserved residue(s) required for the propagation of feature annotation.</text>
</comment>
<evidence type="ECO:0000259" key="5">
    <source>
        <dbReference type="PROSITE" id="PS50941"/>
    </source>
</evidence>
<protein>
    <recommendedName>
        <fullName evidence="5">Chitin-binding type-1 domain-containing protein</fullName>
    </recommendedName>
</protein>
<sequence length="212" mass="21691">MNYKGITFICLLIAVQFLGYTQAQSQDADRSEWRCGNGNECPAGSCCSVWGWCGRSETHCTVECKSQCKNNVGGLSPSATSDMTQGEQKATFSSSSPTGSSQVSDSAKETDVSSMSSGMTTPASANTASPTGSLTGSPSGSPSAKATSLTNSGMKTTNAPTTTTPSVSGSTNKPGASTVSTSSAVSILTSPYEYQVLVISAILCALSSRYTM</sequence>
<dbReference type="AlphaFoldDB" id="A0A1Y1Y9L4"/>
<gene>
    <name evidence="6" type="ORF">K493DRAFT_337743</name>
</gene>
<feature type="chain" id="PRO_5013073244" description="Chitin-binding type-1 domain-containing protein" evidence="4">
    <location>
        <begin position="24"/>
        <end position="212"/>
    </location>
</feature>
<reference evidence="6 7" key="1">
    <citation type="submission" date="2016-07" db="EMBL/GenBank/DDBJ databases">
        <title>Pervasive Adenine N6-methylation of Active Genes in Fungi.</title>
        <authorList>
            <consortium name="DOE Joint Genome Institute"/>
            <person name="Mondo S.J."/>
            <person name="Dannebaum R.O."/>
            <person name="Kuo R.C."/>
            <person name="Labutti K."/>
            <person name="Haridas S."/>
            <person name="Kuo A."/>
            <person name="Salamov A."/>
            <person name="Ahrendt S.R."/>
            <person name="Lipzen A."/>
            <person name="Sullivan W."/>
            <person name="Andreopoulos W.B."/>
            <person name="Clum A."/>
            <person name="Lindquist E."/>
            <person name="Daum C."/>
            <person name="Ramamoorthy G.K."/>
            <person name="Gryganskyi A."/>
            <person name="Culley D."/>
            <person name="Magnuson J.K."/>
            <person name="James T.Y."/>
            <person name="O'Malley M.A."/>
            <person name="Stajich J.E."/>
            <person name="Spatafora J.W."/>
            <person name="Visel A."/>
            <person name="Grigoriev I.V."/>
        </authorList>
    </citation>
    <scope>NUCLEOTIDE SEQUENCE [LARGE SCALE GENOMIC DNA]</scope>
    <source>
        <strain evidence="6 7">CBS 931.73</strain>
    </source>
</reference>
<feature type="region of interest" description="Disordered" evidence="3">
    <location>
        <begin position="75"/>
        <end position="179"/>
    </location>
</feature>
<keyword evidence="1 2" id="KW-0147">Chitin-binding</keyword>
<feature type="domain" description="Chitin-binding type-1" evidence="5">
    <location>
        <begin position="32"/>
        <end position="70"/>
    </location>
</feature>
<name>A0A1Y1Y9L4_9FUNG</name>
<dbReference type="OrthoDB" id="1193027at2759"/>
<feature type="disulfide bond" evidence="2">
    <location>
        <begin position="41"/>
        <end position="53"/>
    </location>
</feature>
<comment type="caution">
    <text evidence="6">The sequence shown here is derived from an EMBL/GenBank/DDBJ whole genome shotgun (WGS) entry which is preliminary data.</text>
</comment>
<feature type="disulfide bond" evidence="2">
    <location>
        <begin position="64"/>
        <end position="68"/>
    </location>
</feature>
<evidence type="ECO:0000256" key="1">
    <source>
        <dbReference type="ARBA" id="ARBA00022669"/>
    </source>
</evidence>
<dbReference type="Gene3D" id="3.30.60.10">
    <property type="entry name" value="Endochitinase-like"/>
    <property type="match status" value="1"/>
</dbReference>
<dbReference type="InterPro" id="IPR036861">
    <property type="entry name" value="Endochitinase-like_sf"/>
</dbReference>
<keyword evidence="4" id="KW-0732">Signal</keyword>